<dbReference type="Proteomes" id="UP000887577">
    <property type="component" value="Unplaced"/>
</dbReference>
<dbReference type="CDD" id="cd00037">
    <property type="entry name" value="CLECT"/>
    <property type="match status" value="1"/>
</dbReference>
<feature type="domain" description="C-type lectin" evidence="1">
    <location>
        <begin position="1"/>
        <end position="83"/>
    </location>
</feature>
<dbReference type="AlphaFoldDB" id="A0A914Z960"/>
<dbReference type="PANTHER" id="PTHR22803">
    <property type="entry name" value="MANNOSE, PHOSPHOLIPASE, LECTIN RECEPTOR RELATED"/>
    <property type="match status" value="1"/>
</dbReference>
<evidence type="ECO:0000259" key="1">
    <source>
        <dbReference type="PROSITE" id="PS50041"/>
    </source>
</evidence>
<accession>A0A914Z960</accession>
<dbReference type="InterPro" id="IPR016187">
    <property type="entry name" value="CTDL_fold"/>
</dbReference>
<dbReference type="SUPFAM" id="SSF56436">
    <property type="entry name" value="C-type lectin-like"/>
    <property type="match status" value="2"/>
</dbReference>
<protein>
    <submittedName>
        <fullName evidence="3">C-type lectin domain-containing protein</fullName>
    </submittedName>
</protein>
<sequence>MYENVFINGEASNLFPNGDFWIGANNLINFGTWSWIDGTPFDFKDWDKGEPNNITGNKCGAVRTQAGLWFADDCYKNKSFTCLMTTSPSSSTIQPFDTTTVTPKKCPISWTSYNGFCYKVYENLNWLDGEDRCKIDYAHLASVHSLEEALFIGNLAYYQNINPCDWTQQAWFGLFTEDNNAHWNWTDGTPFDYSKWVPTQPDYPGDQNCGYIQLSNCPTGVTQQTGEFDNAYCDHVLPKIVCKKQL</sequence>
<keyword evidence="2" id="KW-1185">Reference proteome</keyword>
<dbReference type="WBParaSite" id="PSU_v2.g8864.t1">
    <property type="protein sequence ID" value="PSU_v2.g8864.t1"/>
    <property type="gene ID" value="PSU_v2.g8864"/>
</dbReference>
<proteinExistence type="predicted"/>
<dbReference type="InterPro" id="IPR050111">
    <property type="entry name" value="C-type_lectin/snaclec_domain"/>
</dbReference>
<evidence type="ECO:0000313" key="2">
    <source>
        <dbReference type="Proteomes" id="UP000887577"/>
    </source>
</evidence>
<dbReference type="InterPro" id="IPR016186">
    <property type="entry name" value="C-type_lectin-like/link_sf"/>
</dbReference>
<feature type="domain" description="C-type lectin" evidence="1">
    <location>
        <begin position="113"/>
        <end position="242"/>
    </location>
</feature>
<dbReference type="Gene3D" id="3.10.100.10">
    <property type="entry name" value="Mannose-Binding Protein A, subunit A"/>
    <property type="match status" value="2"/>
</dbReference>
<evidence type="ECO:0000313" key="3">
    <source>
        <dbReference type="WBParaSite" id="PSU_v2.g8864.t1"/>
    </source>
</evidence>
<dbReference type="Pfam" id="PF00059">
    <property type="entry name" value="Lectin_C"/>
    <property type="match status" value="2"/>
</dbReference>
<name>A0A914Z960_9BILA</name>
<dbReference type="PROSITE" id="PS50041">
    <property type="entry name" value="C_TYPE_LECTIN_2"/>
    <property type="match status" value="2"/>
</dbReference>
<dbReference type="SMART" id="SM00034">
    <property type="entry name" value="CLECT"/>
    <property type="match status" value="1"/>
</dbReference>
<organism evidence="2 3">
    <name type="scientific">Panagrolaimus superbus</name>
    <dbReference type="NCBI Taxonomy" id="310955"/>
    <lineage>
        <taxon>Eukaryota</taxon>
        <taxon>Metazoa</taxon>
        <taxon>Ecdysozoa</taxon>
        <taxon>Nematoda</taxon>
        <taxon>Chromadorea</taxon>
        <taxon>Rhabditida</taxon>
        <taxon>Tylenchina</taxon>
        <taxon>Panagrolaimomorpha</taxon>
        <taxon>Panagrolaimoidea</taxon>
        <taxon>Panagrolaimidae</taxon>
        <taxon>Panagrolaimus</taxon>
    </lineage>
</organism>
<reference evidence="3" key="1">
    <citation type="submission" date="2022-11" db="UniProtKB">
        <authorList>
            <consortium name="WormBaseParasite"/>
        </authorList>
    </citation>
    <scope>IDENTIFICATION</scope>
</reference>
<dbReference type="InterPro" id="IPR001304">
    <property type="entry name" value="C-type_lectin-like"/>
</dbReference>